<dbReference type="EMBL" id="JAUTXU010000087">
    <property type="protein sequence ID" value="KAK3710103.1"/>
    <property type="molecule type" value="Genomic_DNA"/>
</dbReference>
<evidence type="ECO:0000313" key="2">
    <source>
        <dbReference type="Proteomes" id="UP001281147"/>
    </source>
</evidence>
<organism evidence="1 2">
    <name type="scientific">Vermiconidia calcicola</name>
    <dbReference type="NCBI Taxonomy" id="1690605"/>
    <lineage>
        <taxon>Eukaryota</taxon>
        <taxon>Fungi</taxon>
        <taxon>Dikarya</taxon>
        <taxon>Ascomycota</taxon>
        <taxon>Pezizomycotina</taxon>
        <taxon>Dothideomycetes</taxon>
        <taxon>Dothideomycetidae</taxon>
        <taxon>Mycosphaerellales</taxon>
        <taxon>Extremaceae</taxon>
        <taxon>Vermiconidia</taxon>
    </lineage>
</organism>
<sequence length="482" mass="50074">MASAEVATRPQQQDRPRRKPFAQWVKNLTNLKNKGSDAQDKSSGKKSGPAGSKSKKSAMQSGTLKNNPYPQSGPQVQQGQSPASSANGHLSFSTPIARHGNGSFASSAQDRDVQEPSNRSEAPTLATTAGTAHSDAGHSKAATTTTRGGALSSVDGAGADSTFSSPNQSQHSLTTTLTTIQSTSPGNALQSASGHHNAHHHGSLNNSNPVMFTHQYPVSPAPSAGNTISAIPRHVAETMPNTYNSATANGLLTDDASVLTLASSSKRRRRSMDTDASVRALAPSSIWGGSRESLPLSVLSGNVDAANASSGGVFYSSQSRPSIGGLASAERASIYSSQGAGITSERNSYYSHRPGNKDLADAKSLRSLTNIDNRSIAGDARSMNADAKSLGGDVGSLRNYDGSIRSGAVGHGRNDSIPGSIGGPLTSPNSRHLSGTGALSRRSSDWQELEEKEDDEPNERDERGGIEASHQKDLHAKNVTSG</sequence>
<keyword evidence="2" id="KW-1185">Reference proteome</keyword>
<comment type="caution">
    <text evidence="1">The sequence shown here is derived from an EMBL/GenBank/DDBJ whole genome shotgun (WGS) entry which is preliminary data.</text>
</comment>
<proteinExistence type="predicted"/>
<evidence type="ECO:0000313" key="1">
    <source>
        <dbReference type="EMBL" id="KAK3710103.1"/>
    </source>
</evidence>
<reference evidence="1" key="1">
    <citation type="submission" date="2023-07" db="EMBL/GenBank/DDBJ databases">
        <title>Black Yeasts Isolated from many extreme environments.</title>
        <authorList>
            <person name="Coleine C."/>
            <person name="Stajich J.E."/>
            <person name="Selbmann L."/>
        </authorList>
    </citation>
    <scope>NUCLEOTIDE SEQUENCE</scope>
    <source>
        <strain evidence="1">CCFEE 5714</strain>
    </source>
</reference>
<name>A0ACC3N502_9PEZI</name>
<dbReference type="Proteomes" id="UP001281147">
    <property type="component" value="Unassembled WGS sequence"/>
</dbReference>
<protein>
    <submittedName>
        <fullName evidence="1">Uncharacterized protein</fullName>
    </submittedName>
</protein>
<accession>A0ACC3N502</accession>
<gene>
    <name evidence="1" type="ORF">LTR37_010534</name>
</gene>